<proteinExistence type="inferred from homology"/>
<dbReference type="SUPFAM" id="SSF55120">
    <property type="entry name" value="Pseudouridine synthase"/>
    <property type="match status" value="1"/>
</dbReference>
<dbReference type="InterPro" id="IPR001406">
    <property type="entry name" value="PsdUridine_synth_TruA"/>
</dbReference>
<feature type="domain" description="Pseudouridine synthase I TruA alpha/beta" evidence="8">
    <location>
        <begin position="171"/>
        <end position="270"/>
    </location>
</feature>
<keyword evidence="2 4" id="KW-0819">tRNA processing</keyword>
<reference evidence="9" key="1">
    <citation type="submission" date="2021-05" db="EMBL/GenBank/DDBJ databases">
        <authorList>
            <person name="Pietrasiak N."/>
            <person name="Ward R."/>
            <person name="Stajich J.E."/>
            <person name="Kurbessoian T."/>
        </authorList>
    </citation>
    <scope>NUCLEOTIDE SEQUENCE</scope>
    <source>
        <strain evidence="9">UHER 2000/2452</strain>
    </source>
</reference>
<gene>
    <name evidence="4 9" type="primary">truA</name>
    <name evidence="9" type="ORF">KME15_10570</name>
</gene>
<dbReference type="Gene3D" id="3.30.70.580">
    <property type="entry name" value="Pseudouridine synthase I, catalytic domain, N-terminal subdomain"/>
    <property type="match status" value="1"/>
</dbReference>
<dbReference type="FunFam" id="3.30.70.580:FF:000001">
    <property type="entry name" value="tRNA pseudouridine synthase A"/>
    <property type="match status" value="1"/>
</dbReference>
<organism evidence="9 10">
    <name type="scientific">Drouetiella hepatica Uher 2000/2452</name>
    <dbReference type="NCBI Taxonomy" id="904376"/>
    <lineage>
        <taxon>Bacteria</taxon>
        <taxon>Bacillati</taxon>
        <taxon>Cyanobacteriota</taxon>
        <taxon>Cyanophyceae</taxon>
        <taxon>Oculatellales</taxon>
        <taxon>Oculatellaceae</taxon>
        <taxon>Drouetiella</taxon>
    </lineage>
</organism>
<name>A0A951UNX0_9CYAN</name>
<sequence length="304" mass="34318">MSLNPSTLACVSESEDADPQSSRTLQRIALVIQYLGTHFHGWQRQLNYRTVQEEIEQALQAFMGYPVALHGAGRTDAGVHAAAQVAHFEAPAHVPAHRWKDILNSRLSKDVLIRASAAVSHDWHARFSAIWRRYRYTIYTENCPNLFVRSFSWHYYHAPLSESLMQEALNPLIGRQHLAAFHRAGSKRPHSWVDMQVAECDRQGSLLHIELQASGFLYGMVRLLVGMLVQVGSGERSPGQFTELWQQQRRDLVRYAAPPQGLCLLRVGYPDFPFAPEIWYDAQPKLVFPAAGAAMNDALTCCIP</sequence>
<dbReference type="GO" id="GO:0160147">
    <property type="term" value="F:tRNA pseudouridine(38-40) synthase activity"/>
    <property type="evidence" value="ECO:0007669"/>
    <property type="project" value="UniProtKB-EC"/>
</dbReference>
<comment type="caution">
    <text evidence="9">The sequence shown here is derived from an EMBL/GenBank/DDBJ whole genome shotgun (WGS) entry which is preliminary data.</text>
</comment>
<protein>
    <recommendedName>
        <fullName evidence="4">tRNA pseudouridine synthase A</fullName>
        <ecNumber evidence="4">5.4.99.12</ecNumber>
    </recommendedName>
    <alternativeName>
        <fullName evidence="4">tRNA pseudouridine(38-40) synthase</fullName>
    </alternativeName>
    <alternativeName>
        <fullName evidence="4">tRNA pseudouridylate synthase I</fullName>
    </alternativeName>
    <alternativeName>
        <fullName evidence="4">tRNA-uridine isomerase I</fullName>
    </alternativeName>
</protein>
<evidence type="ECO:0000313" key="9">
    <source>
        <dbReference type="EMBL" id="MBW4659108.1"/>
    </source>
</evidence>
<dbReference type="InterPro" id="IPR020094">
    <property type="entry name" value="TruA/RsuA/RluB/E/F_N"/>
</dbReference>
<evidence type="ECO:0000256" key="5">
    <source>
        <dbReference type="PIRSR" id="PIRSR001430-1"/>
    </source>
</evidence>
<evidence type="ECO:0000256" key="4">
    <source>
        <dbReference type="HAMAP-Rule" id="MF_00171"/>
    </source>
</evidence>
<dbReference type="Gene3D" id="3.30.70.660">
    <property type="entry name" value="Pseudouridine synthase I, catalytic domain, C-terminal subdomain"/>
    <property type="match status" value="1"/>
</dbReference>
<comment type="similarity">
    <text evidence="1 4 7">Belongs to the tRNA pseudouridine synthase TruA family.</text>
</comment>
<dbReference type="Pfam" id="PF01416">
    <property type="entry name" value="PseudoU_synth_1"/>
    <property type="match status" value="2"/>
</dbReference>
<dbReference type="EMBL" id="JAHHHD010000009">
    <property type="protein sequence ID" value="MBW4659108.1"/>
    <property type="molecule type" value="Genomic_DNA"/>
</dbReference>
<feature type="binding site" evidence="4 6">
    <location>
        <position position="134"/>
    </location>
    <ligand>
        <name>substrate</name>
    </ligand>
</feature>
<dbReference type="PANTHER" id="PTHR11142">
    <property type="entry name" value="PSEUDOURIDYLATE SYNTHASE"/>
    <property type="match status" value="1"/>
</dbReference>
<dbReference type="InterPro" id="IPR020103">
    <property type="entry name" value="PsdUridine_synth_cat_dom_sf"/>
</dbReference>
<reference evidence="9" key="2">
    <citation type="journal article" date="2022" name="Microbiol. Resour. Announc.">
        <title>Metagenome Sequencing to Explore Phylogenomics of Terrestrial Cyanobacteria.</title>
        <authorList>
            <person name="Ward R.D."/>
            <person name="Stajich J.E."/>
            <person name="Johansen J.R."/>
            <person name="Huntemann M."/>
            <person name="Clum A."/>
            <person name="Foster B."/>
            <person name="Foster B."/>
            <person name="Roux S."/>
            <person name="Palaniappan K."/>
            <person name="Varghese N."/>
            <person name="Mukherjee S."/>
            <person name="Reddy T.B.K."/>
            <person name="Daum C."/>
            <person name="Copeland A."/>
            <person name="Chen I.A."/>
            <person name="Ivanova N.N."/>
            <person name="Kyrpides N.C."/>
            <person name="Shapiro N."/>
            <person name="Eloe-Fadrosh E.A."/>
            <person name="Pietrasiak N."/>
        </authorList>
    </citation>
    <scope>NUCLEOTIDE SEQUENCE</scope>
    <source>
        <strain evidence="9">UHER 2000/2452</strain>
    </source>
</reference>
<evidence type="ECO:0000256" key="7">
    <source>
        <dbReference type="RuleBase" id="RU003792"/>
    </source>
</evidence>
<feature type="domain" description="Pseudouridine synthase I TruA alpha/beta" evidence="8">
    <location>
        <begin position="32"/>
        <end position="127"/>
    </location>
</feature>
<dbReference type="PIRSF" id="PIRSF001430">
    <property type="entry name" value="tRNA_psdUrid_synth"/>
    <property type="match status" value="1"/>
</dbReference>
<comment type="function">
    <text evidence="4">Formation of pseudouridine at positions 38, 39 and 40 in the anticodon stem and loop of transfer RNAs.</text>
</comment>
<dbReference type="AlphaFoldDB" id="A0A951UNX0"/>
<dbReference type="GO" id="GO:0031119">
    <property type="term" value="P:tRNA pseudouridine synthesis"/>
    <property type="evidence" value="ECO:0007669"/>
    <property type="project" value="UniProtKB-UniRule"/>
</dbReference>
<evidence type="ECO:0000256" key="2">
    <source>
        <dbReference type="ARBA" id="ARBA00022694"/>
    </source>
</evidence>
<accession>A0A951UNX0</accession>
<evidence type="ECO:0000256" key="3">
    <source>
        <dbReference type="ARBA" id="ARBA00023235"/>
    </source>
</evidence>
<dbReference type="HAMAP" id="MF_00171">
    <property type="entry name" value="TruA"/>
    <property type="match status" value="1"/>
</dbReference>
<dbReference type="Proteomes" id="UP000757435">
    <property type="component" value="Unassembled WGS sequence"/>
</dbReference>
<dbReference type="CDD" id="cd02570">
    <property type="entry name" value="PseudoU_synth_EcTruA"/>
    <property type="match status" value="1"/>
</dbReference>
<dbReference type="EC" id="5.4.99.12" evidence="4"/>
<dbReference type="InterPro" id="IPR020095">
    <property type="entry name" value="PsdUridine_synth_TruA_C"/>
</dbReference>
<dbReference type="GO" id="GO:0003723">
    <property type="term" value="F:RNA binding"/>
    <property type="evidence" value="ECO:0007669"/>
    <property type="project" value="InterPro"/>
</dbReference>
<evidence type="ECO:0000256" key="1">
    <source>
        <dbReference type="ARBA" id="ARBA00009375"/>
    </source>
</evidence>
<dbReference type="InterPro" id="IPR020097">
    <property type="entry name" value="PsdUridine_synth_TruA_a/b_dom"/>
</dbReference>
<comment type="caution">
    <text evidence="4">Lacks conserved residue(s) required for the propagation of feature annotation.</text>
</comment>
<dbReference type="NCBIfam" id="TIGR00071">
    <property type="entry name" value="hisT_truA"/>
    <property type="match status" value="1"/>
</dbReference>
<dbReference type="PANTHER" id="PTHR11142:SF0">
    <property type="entry name" value="TRNA PSEUDOURIDINE SYNTHASE-LIKE 1"/>
    <property type="match status" value="1"/>
</dbReference>
<feature type="active site" description="Nucleophile" evidence="4 5">
    <location>
        <position position="76"/>
    </location>
</feature>
<evidence type="ECO:0000256" key="6">
    <source>
        <dbReference type="PIRSR" id="PIRSR001430-2"/>
    </source>
</evidence>
<keyword evidence="3 4" id="KW-0413">Isomerase</keyword>
<comment type="catalytic activity">
    <reaction evidence="4 7">
        <text>uridine(38/39/40) in tRNA = pseudouridine(38/39/40) in tRNA</text>
        <dbReference type="Rhea" id="RHEA:22376"/>
        <dbReference type="Rhea" id="RHEA-COMP:10085"/>
        <dbReference type="Rhea" id="RHEA-COMP:10087"/>
        <dbReference type="ChEBI" id="CHEBI:65314"/>
        <dbReference type="ChEBI" id="CHEBI:65315"/>
        <dbReference type="EC" id="5.4.99.12"/>
    </reaction>
</comment>
<evidence type="ECO:0000259" key="8">
    <source>
        <dbReference type="Pfam" id="PF01416"/>
    </source>
</evidence>
<evidence type="ECO:0000313" key="10">
    <source>
        <dbReference type="Proteomes" id="UP000757435"/>
    </source>
</evidence>
<comment type="subunit">
    <text evidence="4">Homodimer.</text>
</comment>